<dbReference type="SUPFAM" id="SSF53800">
    <property type="entry name" value="Chelatase"/>
    <property type="match status" value="1"/>
</dbReference>
<dbReference type="GO" id="GO:0046872">
    <property type="term" value="F:metal ion binding"/>
    <property type="evidence" value="ECO:0007669"/>
    <property type="project" value="UniProtKB-KW"/>
</dbReference>
<dbReference type="Proteomes" id="UP000467148">
    <property type="component" value="Chromosome"/>
</dbReference>
<evidence type="ECO:0008006" key="5">
    <source>
        <dbReference type="Google" id="ProtNLM"/>
    </source>
</evidence>
<dbReference type="GO" id="GO:0016829">
    <property type="term" value="F:lyase activity"/>
    <property type="evidence" value="ECO:0007669"/>
    <property type="project" value="UniProtKB-KW"/>
</dbReference>
<dbReference type="PANTHER" id="PTHR33542">
    <property type="entry name" value="SIROHYDROCHLORIN FERROCHELATASE, CHLOROPLASTIC"/>
    <property type="match status" value="1"/>
</dbReference>
<sequence length="228" mass="23556">MTQELILVAHGTRNPQGLATITEIASAVAEQVGAVRTAFVDVLGPNPREVLENTASSVVVVPAFLASGYHVNTDLPARVAESGHACVTITPALGPDSVLAGIMHARLLDVGWSPGDAVVMAAAGSSDPAARRELTQAAALLGTLVGEVHLGFVATGAPSVADIVRRLRRSGRRVFIASYLLAPGVFHTKLGQCGAYAVTEPLGAHPDLVALLAHRFRAPVGLGWSSCH</sequence>
<dbReference type="KEGG" id="mhev:MHEL_56720"/>
<accession>A0A7I7TGE8</accession>
<dbReference type="RefSeq" id="WP_163751399.1">
    <property type="nucleotide sequence ID" value="NZ_AP022596.1"/>
</dbReference>
<dbReference type="Gene3D" id="3.40.50.1400">
    <property type="match status" value="2"/>
</dbReference>
<reference evidence="3 4" key="1">
    <citation type="journal article" date="2019" name="Emerg. Microbes Infect.">
        <title>Comprehensive subspecies identification of 175 nontuberculous mycobacteria species based on 7547 genomic profiles.</title>
        <authorList>
            <person name="Matsumoto Y."/>
            <person name="Kinjo T."/>
            <person name="Motooka D."/>
            <person name="Nabeya D."/>
            <person name="Jung N."/>
            <person name="Uechi K."/>
            <person name="Horii T."/>
            <person name="Iida T."/>
            <person name="Fujita J."/>
            <person name="Nakamura S."/>
        </authorList>
    </citation>
    <scope>NUCLEOTIDE SEQUENCE [LARGE SCALE GENOMIC DNA]</scope>
    <source>
        <strain evidence="3 4">JCM 30396</strain>
    </source>
</reference>
<evidence type="ECO:0000256" key="2">
    <source>
        <dbReference type="ARBA" id="ARBA00023239"/>
    </source>
</evidence>
<organism evidence="3 4">
    <name type="scientific">Mycolicibacterium helvum</name>
    <dbReference type="NCBI Taxonomy" id="1534349"/>
    <lineage>
        <taxon>Bacteria</taxon>
        <taxon>Bacillati</taxon>
        <taxon>Actinomycetota</taxon>
        <taxon>Actinomycetes</taxon>
        <taxon>Mycobacteriales</taxon>
        <taxon>Mycobacteriaceae</taxon>
        <taxon>Mycolicibacterium</taxon>
    </lineage>
</organism>
<evidence type="ECO:0000313" key="4">
    <source>
        <dbReference type="Proteomes" id="UP000467148"/>
    </source>
</evidence>
<name>A0A7I7TGE8_9MYCO</name>
<evidence type="ECO:0000313" key="3">
    <source>
        <dbReference type="EMBL" id="BBY67429.1"/>
    </source>
</evidence>
<dbReference type="InterPro" id="IPR002762">
    <property type="entry name" value="CbiX-like"/>
</dbReference>
<dbReference type="PANTHER" id="PTHR33542:SF5">
    <property type="entry name" value="FERROCHELATASE CHE1"/>
    <property type="match status" value="1"/>
</dbReference>
<proteinExistence type="predicted"/>
<keyword evidence="4" id="KW-1185">Reference proteome</keyword>
<dbReference type="EMBL" id="AP022596">
    <property type="protein sequence ID" value="BBY67429.1"/>
    <property type="molecule type" value="Genomic_DNA"/>
</dbReference>
<gene>
    <name evidence="3" type="ORF">MHEL_56720</name>
</gene>
<keyword evidence="1" id="KW-0479">Metal-binding</keyword>
<dbReference type="InterPro" id="IPR050963">
    <property type="entry name" value="Sirohydro_Cobaltochel/CbiX"/>
</dbReference>
<keyword evidence="2" id="KW-0456">Lyase</keyword>
<dbReference type="CDD" id="cd03416">
    <property type="entry name" value="CbiX_SirB_N"/>
    <property type="match status" value="1"/>
</dbReference>
<dbReference type="Pfam" id="PF01903">
    <property type="entry name" value="CbiX"/>
    <property type="match status" value="2"/>
</dbReference>
<dbReference type="AlphaFoldDB" id="A0A7I7TGE8"/>
<protein>
    <recommendedName>
        <fullName evidence="5">Cobalamin biosynthesis protein CbiX</fullName>
    </recommendedName>
</protein>
<evidence type="ECO:0000256" key="1">
    <source>
        <dbReference type="ARBA" id="ARBA00022723"/>
    </source>
</evidence>